<keyword evidence="3 5" id="KW-1133">Transmembrane helix</keyword>
<dbReference type="InterPro" id="IPR009760">
    <property type="entry name" value="DUF1328"/>
</dbReference>
<keyword evidence="2 5" id="KW-0812">Transmembrane</keyword>
<comment type="subcellular location">
    <subcellularLocation>
        <location evidence="5">Cell membrane</location>
        <topology evidence="5">Single-pass membrane protein</topology>
    </subcellularLocation>
</comment>
<feature type="transmembrane region" description="Helical" evidence="5">
    <location>
        <begin position="29"/>
        <end position="51"/>
    </location>
</feature>
<protein>
    <recommendedName>
        <fullName evidence="5">UPF0391 membrane protein DSM104440_00245</fullName>
    </recommendedName>
</protein>
<reference evidence="6 7" key="1">
    <citation type="submission" date="2020-04" db="EMBL/GenBank/DDBJ databases">
        <title>Usitatibacter rugosus gen. nov., sp. nov. and Usitatibacter palustris sp. nov., novel members of Usitatibacteraceae fam. nov. within the order Nitrosomonadales isolated from soil.</title>
        <authorList>
            <person name="Huber K.J."/>
            <person name="Neumann-Schaal M."/>
            <person name="Geppert A."/>
            <person name="Luckner M."/>
            <person name="Wanner G."/>
            <person name="Overmann J."/>
        </authorList>
    </citation>
    <scope>NUCLEOTIDE SEQUENCE [LARGE SCALE GENOMIC DNA]</scope>
    <source>
        <strain evidence="6 7">Swamp67</strain>
    </source>
</reference>
<dbReference type="FunCoup" id="A0A6M4H1S7">
    <property type="interactions" value="1"/>
</dbReference>
<evidence type="ECO:0000256" key="3">
    <source>
        <dbReference type="ARBA" id="ARBA00022989"/>
    </source>
</evidence>
<accession>A0A6M4H1S7</accession>
<dbReference type="AlphaFoldDB" id="A0A6M4H1S7"/>
<gene>
    <name evidence="6" type="ORF">DSM104440_00245</name>
</gene>
<keyword evidence="1 5" id="KW-1003">Cell membrane</keyword>
<evidence type="ECO:0000256" key="4">
    <source>
        <dbReference type="ARBA" id="ARBA00023136"/>
    </source>
</evidence>
<evidence type="ECO:0000256" key="2">
    <source>
        <dbReference type="ARBA" id="ARBA00022692"/>
    </source>
</evidence>
<keyword evidence="7" id="KW-1185">Reference proteome</keyword>
<dbReference type="Pfam" id="PF07043">
    <property type="entry name" value="DUF1328"/>
    <property type="match status" value="1"/>
</dbReference>
<dbReference type="GO" id="GO:0005886">
    <property type="term" value="C:plasma membrane"/>
    <property type="evidence" value="ECO:0007669"/>
    <property type="project" value="UniProtKB-SubCell"/>
</dbReference>
<keyword evidence="4 5" id="KW-0472">Membrane</keyword>
<sequence length="53" mass="5675">MLYWAAVFFVIALVAAIFGFGGVATGAVAIAKILFFIFVLAFLVSLLMGVFRT</sequence>
<dbReference type="HAMAP" id="MF_01361">
    <property type="entry name" value="UPF0391"/>
    <property type="match status" value="1"/>
</dbReference>
<name>A0A6M4H1S7_9PROT</name>
<evidence type="ECO:0000256" key="5">
    <source>
        <dbReference type="HAMAP-Rule" id="MF_01361"/>
    </source>
</evidence>
<evidence type="ECO:0000313" key="7">
    <source>
        <dbReference type="Proteomes" id="UP000503096"/>
    </source>
</evidence>
<evidence type="ECO:0000313" key="6">
    <source>
        <dbReference type="EMBL" id="QJR13461.1"/>
    </source>
</evidence>
<dbReference type="NCBIfam" id="NF010226">
    <property type="entry name" value="PRK13682.1-1"/>
    <property type="match status" value="1"/>
</dbReference>
<organism evidence="6 7">
    <name type="scientific">Usitatibacter palustris</name>
    <dbReference type="NCBI Taxonomy" id="2732487"/>
    <lineage>
        <taxon>Bacteria</taxon>
        <taxon>Pseudomonadati</taxon>
        <taxon>Pseudomonadota</taxon>
        <taxon>Betaproteobacteria</taxon>
        <taxon>Nitrosomonadales</taxon>
        <taxon>Usitatibacteraceae</taxon>
        <taxon>Usitatibacter</taxon>
    </lineage>
</organism>
<comment type="similarity">
    <text evidence="5">Belongs to the UPF0391 family.</text>
</comment>
<evidence type="ECO:0000256" key="1">
    <source>
        <dbReference type="ARBA" id="ARBA00022475"/>
    </source>
</evidence>
<dbReference type="EMBL" id="CP053073">
    <property type="protein sequence ID" value="QJR13461.1"/>
    <property type="molecule type" value="Genomic_DNA"/>
</dbReference>
<dbReference type="Proteomes" id="UP000503096">
    <property type="component" value="Chromosome"/>
</dbReference>
<proteinExistence type="inferred from homology"/>
<dbReference type="InParanoid" id="A0A6M4H1S7"/>
<dbReference type="RefSeq" id="WP_171160031.1">
    <property type="nucleotide sequence ID" value="NZ_CP053073.1"/>
</dbReference>
<dbReference type="KEGG" id="upl:DSM104440_00245"/>
<dbReference type="PIRSF" id="PIRSF036466">
    <property type="entry name" value="UCP036466"/>
    <property type="match status" value="1"/>
</dbReference>